<organism evidence="1 2">
    <name type="scientific">Panicum miliaceum</name>
    <name type="common">Proso millet</name>
    <name type="synonym">Broomcorn millet</name>
    <dbReference type="NCBI Taxonomy" id="4540"/>
    <lineage>
        <taxon>Eukaryota</taxon>
        <taxon>Viridiplantae</taxon>
        <taxon>Streptophyta</taxon>
        <taxon>Embryophyta</taxon>
        <taxon>Tracheophyta</taxon>
        <taxon>Spermatophyta</taxon>
        <taxon>Magnoliopsida</taxon>
        <taxon>Liliopsida</taxon>
        <taxon>Poales</taxon>
        <taxon>Poaceae</taxon>
        <taxon>PACMAD clade</taxon>
        <taxon>Panicoideae</taxon>
        <taxon>Panicodae</taxon>
        <taxon>Paniceae</taxon>
        <taxon>Panicinae</taxon>
        <taxon>Panicum</taxon>
        <taxon>Panicum sect. Panicum</taxon>
    </lineage>
</organism>
<sequence>MADGDDPTSHNYELQALGLRGDDEDNLAADVEELFGSNAGIDLDADVQGLSQGQTGSESG</sequence>
<protein>
    <submittedName>
        <fullName evidence="1">Uncharacterized protein</fullName>
    </submittedName>
</protein>
<evidence type="ECO:0000313" key="1">
    <source>
        <dbReference type="EMBL" id="RLM62203.1"/>
    </source>
</evidence>
<dbReference type="EMBL" id="PQIB02000016">
    <property type="protein sequence ID" value="RLM62203.1"/>
    <property type="molecule type" value="Genomic_DNA"/>
</dbReference>
<dbReference type="Proteomes" id="UP000275267">
    <property type="component" value="Unassembled WGS sequence"/>
</dbReference>
<name>A0A3L6PR46_PANMI</name>
<comment type="caution">
    <text evidence="1">The sequence shown here is derived from an EMBL/GenBank/DDBJ whole genome shotgun (WGS) entry which is preliminary data.</text>
</comment>
<accession>A0A3L6PR46</accession>
<keyword evidence="2" id="KW-1185">Reference proteome</keyword>
<dbReference type="AlphaFoldDB" id="A0A3L6PR46"/>
<proteinExistence type="predicted"/>
<gene>
    <name evidence="1" type="ORF">C2845_PM14G06120</name>
</gene>
<evidence type="ECO:0000313" key="2">
    <source>
        <dbReference type="Proteomes" id="UP000275267"/>
    </source>
</evidence>
<reference evidence="2" key="1">
    <citation type="journal article" date="2019" name="Nat. Commun.">
        <title>The genome of broomcorn millet.</title>
        <authorList>
            <person name="Zou C."/>
            <person name="Miki D."/>
            <person name="Li D."/>
            <person name="Tang Q."/>
            <person name="Xiao L."/>
            <person name="Rajput S."/>
            <person name="Deng P."/>
            <person name="Jia W."/>
            <person name="Huang R."/>
            <person name="Zhang M."/>
            <person name="Sun Y."/>
            <person name="Hu J."/>
            <person name="Fu X."/>
            <person name="Schnable P.S."/>
            <person name="Li F."/>
            <person name="Zhang H."/>
            <person name="Feng B."/>
            <person name="Zhu X."/>
            <person name="Liu R."/>
            <person name="Schnable J.C."/>
            <person name="Zhu J.-K."/>
            <person name="Zhang H."/>
        </authorList>
    </citation>
    <scope>NUCLEOTIDE SEQUENCE [LARGE SCALE GENOMIC DNA]</scope>
</reference>